<gene>
    <name evidence="1" type="ORF">EG353_07095</name>
</gene>
<protein>
    <submittedName>
        <fullName evidence="1">Uncharacterized protein</fullName>
    </submittedName>
</protein>
<name>A0ABN5RXG7_9FLAO</name>
<organism evidence="1 2">
    <name type="scientific">Chryseobacterium shandongense</name>
    <dbReference type="NCBI Taxonomy" id="1493872"/>
    <lineage>
        <taxon>Bacteria</taxon>
        <taxon>Pseudomonadati</taxon>
        <taxon>Bacteroidota</taxon>
        <taxon>Flavobacteriia</taxon>
        <taxon>Flavobacteriales</taxon>
        <taxon>Weeksellaceae</taxon>
        <taxon>Chryseobacterium group</taxon>
        <taxon>Chryseobacterium</taxon>
    </lineage>
</organism>
<sequence length="97" mass="11173">MKATTLNTDELKSVNSKFPGLDQVNKKLTIQFECYGFSELYFIRQSIYNAIDNLQLDGGDEKAKDNLLIARHLVNICKQIDQFEINEFVDNIILNND</sequence>
<evidence type="ECO:0000313" key="2">
    <source>
        <dbReference type="Proteomes" id="UP000281741"/>
    </source>
</evidence>
<proteinExistence type="predicted"/>
<dbReference type="EMBL" id="CP033912">
    <property type="protein sequence ID" value="AZA95340.1"/>
    <property type="molecule type" value="Genomic_DNA"/>
</dbReference>
<keyword evidence="2" id="KW-1185">Reference proteome</keyword>
<evidence type="ECO:0000313" key="1">
    <source>
        <dbReference type="EMBL" id="AZA95340.1"/>
    </source>
</evidence>
<accession>A0ABN5RXG7</accession>
<dbReference type="RefSeq" id="WP_123860793.1">
    <property type="nucleotide sequence ID" value="NZ_CP033912.1"/>
</dbReference>
<reference evidence="1 2" key="1">
    <citation type="submission" date="2018-11" db="EMBL/GenBank/DDBJ databases">
        <title>Proposal to divide the Flavobacteriaceae and reorganize its genera based on Amino Acid Identity values calculated from whole genome sequences.</title>
        <authorList>
            <person name="Nicholson A.C."/>
            <person name="Gulvik C.A."/>
            <person name="Whitney A.M."/>
            <person name="Humrighouse B.W."/>
            <person name="Bell M."/>
            <person name="Holmes B."/>
            <person name="Steigerwalt A.G."/>
            <person name="Villarma A."/>
            <person name="Sheth M."/>
            <person name="Batra D."/>
            <person name="Pryor J."/>
            <person name="Bernardet J.-F."/>
            <person name="Hugo C."/>
            <person name="Kampfer P."/>
            <person name="Newman J."/>
            <person name="McQuiston J.R."/>
        </authorList>
    </citation>
    <scope>NUCLEOTIDE SEQUENCE [LARGE SCALE GENOMIC DNA]</scope>
    <source>
        <strain evidence="1 2">H5143</strain>
    </source>
</reference>
<dbReference type="Proteomes" id="UP000281741">
    <property type="component" value="Chromosome"/>
</dbReference>